<evidence type="ECO:0000256" key="3">
    <source>
        <dbReference type="ARBA" id="ARBA00012663"/>
    </source>
</evidence>
<dbReference type="InterPro" id="IPR017853">
    <property type="entry name" value="GH"/>
</dbReference>
<dbReference type="InterPro" id="IPR001764">
    <property type="entry name" value="Glyco_hydro_3_N"/>
</dbReference>
<evidence type="ECO:0000256" key="2">
    <source>
        <dbReference type="ARBA" id="ARBA00005336"/>
    </source>
</evidence>
<evidence type="ECO:0000313" key="7">
    <source>
        <dbReference type="EMBL" id="GAI00471.1"/>
    </source>
</evidence>
<evidence type="ECO:0000259" key="6">
    <source>
        <dbReference type="Pfam" id="PF00933"/>
    </source>
</evidence>
<dbReference type="InterPro" id="IPR050226">
    <property type="entry name" value="NagZ_Beta-hexosaminidase"/>
</dbReference>
<proteinExistence type="inferred from homology"/>
<organism evidence="7">
    <name type="scientific">marine sediment metagenome</name>
    <dbReference type="NCBI Taxonomy" id="412755"/>
    <lineage>
        <taxon>unclassified sequences</taxon>
        <taxon>metagenomes</taxon>
        <taxon>ecological metagenomes</taxon>
    </lineage>
</organism>
<comment type="similarity">
    <text evidence="2">Belongs to the glycosyl hydrolase 3 family.</text>
</comment>
<keyword evidence="4" id="KW-0378">Hydrolase</keyword>
<protein>
    <recommendedName>
        <fullName evidence="3">beta-N-acetylhexosaminidase</fullName>
        <ecNumber evidence="3">3.2.1.52</ecNumber>
    </recommendedName>
</protein>
<dbReference type="Pfam" id="PF00933">
    <property type="entry name" value="Glyco_hydro_3"/>
    <property type="match status" value="1"/>
</dbReference>
<dbReference type="EMBL" id="BARU01047587">
    <property type="protein sequence ID" value="GAI00471.1"/>
    <property type="molecule type" value="Genomic_DNA"/>
</dbReference>
<name>X1L3N2_9ZZZZ</name>
<comment type="caution">
    <text evidence="7">The sequence shown here is derived from an EMBL/GenBank/DDBJ whole genome shotgun (WGS) entry which is preliminary data.</text>
</comment>
<dbReference type="PANTHER" id="PTHR30480:SF13">
    <property type="entry name" value="BETA-HEXOSAMINIDASE"/>
    <property type="match status" value="1"/>
</dbReference>
<dbReference type="GO" id="GO:0004563">
    <property type="term" value="F:beta-N-acetylhexosaminidase activity"/>
    <property type="evidence" value="ECO:0007669"/>
    <property type="project" value="UniProtKB-EC"/>
</dbReference>
<evidence type="ECO:0000256" key="5">
    <source>
        <dbReference type="ARBA" id="ARBA00023295"/>
    </source>
</evidence>
<dbReference type="GO" id="GO:0005975">
    <property type="term" value="P:carbohydrate metabolic process"/>
    <property type="evidence" value="ECO:0007669"/>
    <property type="project" value="InterPro"/>
</dbReference>
<feature type="non-terminal residue" evidence="7">
    <location>
        <position position="1"/>
    </location>
</feature>
<keyword evidence="5" id="KW-0326">Glycosidase</keyword>
<dbReference type="GO" id="GO:0009254">
    <property type="term" value="P:peptidoglycan turnover"/>
    <property type="evidence" value="ECO:0007669"/>
    <property type="project" value="TreeGrafter"/>
</dbReference>
<dbReference type="Gene3D" id="3.20.20.300">
    <property type="entry name" value="Glycoside hydrolase, family 3, N-terminal domain"/>
    <property type="match status" value="1"/>
</dbReference>
<accession>X1L3N2</accession>
<dbReference type="PANTHER" id="PTHR30480">
    <property type="entry name" value="BETA-HEXOSAMINIDASE-RELATED"/>
    <property type="match status" value="1"/>
</dbReference>
<gene>
    <name evidence="7" type="ORF">S03H2_71228</name>
</gene>
<evidence type="ECO:0000256" key="4">
    <source>
        <dbReference type="ARBA" id="ARBA00022801"/>
    </source>
</evidence>
<reference evidence="7" key="1">
    <citation type="journal article" date="2014" name="Front. Microbiol.">
        <title>High frequency of phylogenetically diverse reductive dehalogenase-homologous genes in deep subseafloor sedimentary metagenomes.</title>
        <authorList>
            <person name="Kawai M."/>
            <person name="Futagami T."/>
            <person name="Toyoda A."/>
            <person name="Takaki Y."/>
            <person name="Nishi S."/>
            <person name="Hori S."/>
            <person name="Arai W."/>
            <person name="Tsubouchi T."/>
            <person name="Morono Y."/>
            <person name="Uchiyama I."/>
            <person name="Ito T."/>
            <person name="Fujiyama A."/>
            <person name="Inagaki F."/>
            <person name="Takami H."/>
        </authorList>
    </citation>
    <scope>NUCLEOTIDE SEQUENCE</scope>
    <source>
        <strain evidence="7">Expedition CK06-06</strain>
    </source>
</reference>
<comment type="catalytic activity">
    <reaction evidence="1">
        <text>Hydrolysis of terminal non-reducing N-acetyl-D-hexosamine residues in N-acetyl-beta-D-hexosaminides.</text>
        <dbReference type="EC" id="3.2.1.52"/>
    </reaction>
</comment>
<sequence length="67" mass="7587">KVYEHAGYFIDAMHKYNIITAIKHFPGHGSSTEDSHLGLVDVTHTYTEEAELLPYRKLIEDGKTAII</sequence>
<evidence type="ECO:0000256" key="1">
    <source>
        <dbReference type="ARBA" id="ARBA00001231"/>
    </source>
</evidence>
<dbReference type="InterPro" id="IPR036962">
    <property type="entry name" value="Glyco_hydro_3_N_sf"/>
</dbReference>
<feature type="domain" description="Glycoside hydrolase family 3 N-terminal" evidence="6">
    <location>
        <begin position="2"/>
        <end position="66"/>
    </location>
</feature>
<dbReference type="AlphaFoldDB" id="X1L3N2"/>
<dbReference type="SUPFAM" id="SSF51445">
    <property type="entry name" value="(Trans)glycosidases"/>
    <property type="match status" value="1"/>
</dbReference>
<dbReference type="EC" id="3.2.1.52" evidence="3"/>